<dbReference type="EMBL" id="VXIT01000007">
    <property type="protein sequence ID" value="KAA6411694.1"/>
    <property type="molecule type" value="Genomic_DNA"/>
</dbReference>
<keyword evidence="1" id="KW-0732">Signal</keyword>
<feature type="chain" id="PRO_5024355078" evidence="1">
    <location>
        <begin position="22"/>
        <end position="190"/>
    </location>
</feature>
<protein>
    <submittedName>
        <fullName evidence="2">Uncharacterized protein</fullName>
    </submittedName>
</protein>
<comment type="caution">
    <text evidence="2">The sequence shown here is derived from an EMBL/GenBank/DDBJ whole genome shotgun (WGS) entry which is preliminary data.</text>
</comment>
<sequence length="190" mass="20607">MRCALLPYAALLACMVTTCLAGPITSSPTVARNIDVSGPPLLQSGPSPEYLTTPPPGPPSPILPRAMERYNVRGTNFYIRIEVGARVVTSTAIVSINDMLNGAFRRVHTLAAELGWSGVLHGGVFEFGDGPQVVMRNANNHQLTVQTLELALEAVFWYMRETFNYGVAEFSIFDGQNQVGEGYLGPHVEI</sequence>
<dbReference type="AlphaFoldDB" id="A0A5M8PQF4"/>
<dbReference type="Proteomes" id="UP000324767">
    <property type="component" value="Unassembled WGS sequence"/>
</dbReference>
<evidence type="ECO:0000313" key="2">
    <source>
        <dbReference type="EMBL" id="KAA6411694.1"/>
    </source>
</evidence>
<proteinExistence type="predicted"/>
<evidence type="ECO:0000313" key="3">
    <source>
        <dbReference type="Proteomes" id="UP000324767"/>
    </source>
</evidence>
<organism evidence="2 3">
    <name type="scientific">Lasallia pustulata</name>
    <dbReference type="NCBI Taxonomy" id="136370"/>
    <lineage>
        <taxon>Eukaryota</taxon>
        <taxon>Fungi</taxon>
        <taxon>Dikarya</taxon>
        <taxon>Ascomycota</taxon>
        <taxon>Pezizomycotina</taxon>
        <taxon>Lecanoromycetes</taxon>
        <taxon>OSLEUM clade</taxon>
        <taxon>Umbilicariomycetidae</taxon>
        <taxon>Umbilicariales</taxon>
        <taxon>Umbilicariaceae</taxon>
        <taxon>Lasallia</taxon>
    </lineage>
</organism>
<evidence type="ECO:0000256" key="1">
    <source>
        <dbReference type="SAM" id="SignalP"/>
    </source>
</evidence>
<accession>A0A5M8PQF4</accession>
<name>A0A5M8PQF4_9LECA</name>
<reference evidence="2 3" key="1">
    <citation type="submission" date="2019-09" db="EMBL/GenBank/DDBJ databases">
        <title>The hologenome of the rock-dwelling lichen Lasallia pustulata.</title>
        <authorList>
            <person name="Greshake Tzovaras B."/>
            <person name="Segers F."/>
            <person name="Bicker A."/>
            <person name="Dal Grande F."/>
            <person name="Otte J."/>
            <person name="Hankeln T."/>
            <person name="Schmitt I."/>
            <person name="Ebersberger I."/>
        </authorList>
    </citation>
    <scope>NUCLEOTIDE SEQUENCE [LARGE SCALE GENOMIC DNA]</scope>
    <source>
        <strain evidence="2">A1-1</strain>
    </source>
</reference>
<feature type="signal peptide" evidence="1">
    <location>
        <begin position="1"/>
        <end position="21"/>
    </location>
</feature>
<gene>
    <name evidence="2" type="ORF">FRX48_04975</name>
</gene>